<reference evidence="2" key="1">
    <citation type="journal article" date="2002" name="J. Bacteriol.">
        <title>Comparative sequence analysis of the symbiosis island of Mesorhizobium loti strain R7A.</title>
        <authorList>
            <person name="Sullivan J.T."/>
            <person name="Trzebiatowski J.R."/>
            <person name="Cruickshank R.W."/>
            <person name="Gouzy J."/>
            <person name="Brown S.D."/>
            <person name="Elliot R.M."/>
            <person name="Fleetwood D.J."/>
            <person name="McCallum N.G."/>
            <person name="Rossbach U."/>
            <person name="Stuart G.S."/>
            <person name="Weaver J.E."/>
            <person name="Webby R.J."/>
            <person name="de Bruijn F.J."/>
            <person name="Ronson C.W."/>
        </authorList>
    </citation>
    <scope>NUCLEOTIDE SEQUENCE</scope>
    <source>
        <strain evidence="2">R7A</strain>
    </source>
</reference>
<gene>
    <name evidence="2" type="primary">msi114</name>
</gene>
<evidence type="ECO:0000256" key="1">
    <source>
        <dbReference type="SAM" id="MobiDB-lite"/>
    </source>
</evidence>
<name>Q8KGV2_RHILI</name>
<feature type="region of interest" description="Disordered" evidence="1">
    <location>
        <begin position="1"/>
        <end position="24"/>
    </location>
</feature>
<sequence>MMVPTREPKSAGPNRTASSVDRSGMATRSMRLCLAASIGRIARLISYMKLGAEHAPRLLIRPEIEDRSAIS</sequence>
<protein>
    <submittedName>
        <fullName evidence="2">Uncharacterized protein</fullName>
    </submittedName>
</protein>
<dbReference type="AlphaFoldDB" id="Q8KGV2"/>
<evidence type="ECO:0000313" key="2">
    <source>
        <dbReference type="EMBL" id="CAD31519.1"/>
    </source>
</evidence>
<organism evidence="2">
    <name type="scientific">Rhizobium loti</name>
    <name type="common">Mesorhizobium loti</name>
    <dbReference type="NCBI Taxonomy" id="381"/>
    <lineage>
        <taxon>Bacteria</taxon>
        <taxon>Pseudomonadati</taxon>
        <taxon>Pseudomonadota</taxon>
        <taxon>Alphaproteobacteria</taxon>
        <taxon>Hyphomicrobiales</taxon>
        <taxon>Phyllobacteriaceae</taxon>
        <taxon>Mesorhizobium</taxon>
    </lineage>
</organism>
<dbReference type="EMBL" id="AL672112">
    <property type="protein sequence ID" value="CAD31519.1"/>
    <property type="molecule type" value="Genomic_DNA"/>
</dbReference>
<proteinExistence type="predicted"/>
<accession>Q8KGV2</accession>